<evidence type="ECO:0000256" key="1">
    <source>
        <dbReference type="SAM" id="MobiDB-lite"/>
    </source>
</evidence>
<name>A0A426WX94_ENSVE</name>
<gene>
    <name evidence="2" type="ORF">B296_00048352</name>
</gene>
<accession>A0A426WX94</accession>
<feature type="non-terminal residue" evidence="2">
    <location>
        <position position="1"/>
    </location>
</feature>
<protein>
    <submittedName>
        <fullName evidence="2">Uncharacterized protein</fullName>
    </submittedName>
</protein>
<feature type="region of interest" description="Disordered" evidence="1">
    <location>
        <begin position="1"/>
        <end position="20"/>
    </location>
</feature>
<organism evidence="2 3">
    <name type="scientific">Ensete ventricosum</name>
    <name type="common">Abyssinian banana</name>
    <name type="synonym">Musa ensete</name>
    <dbReference type="NCBI Taxonomy" id="4639"/>
    <lineage>
        <taxon>Eukaryota</taxon>
        <taxon>Viridiplantae</taxon>
        <taxon>Streptophyta</taxon>
        <taxon>Embryophyta</taxon>
        <taxon>Tracheophyta</taxon>
        <taxon>Spermatophyta</taxon>
        <taxon>Magnoliopsida</taxon>
        <taxon>Liliopsida</taxon>
        <taxon>Zingiberales</taxon>
        <taxon>Musaceae</taxon>
        <taxon>Ensete</taxon>
    </lineage>
</organism>
<dbReference type="AlphaFoldDB" id="A0A426WX94"/>
<sequence>EFAEGIGKLVGNTSGDHRKKTIRLTIRMPEGAAKLVGASGRSSDDAVGNSPGVRQELAKMAQGSSLEED</sequence>
<proteinExistence type="predicted"/>
<dbReference type="EMBL" id="AMZH03034869">
    <property type="protein sequence ID" value="RRT31915.1"/>
    <property type="molecule type" value="Genomic_DNA"/>
</dbReference>
<evidence type="ECO:0000313" key="3">
    <source>
        <dbReference type="Proteomes" id="UP000287651"/>
    </source>
</evidence>
<feature type="region of interest" description="Disordered" evidence="1">
    <location>
        <begin position="36"/>
        <end position="69"/>
    </location>
</feature>
<comment type="caution">
    <text evidence="2">The sequence shown here is derived from an EMBL/GenBank/DDBJ whole genome shotgun (WGS) entry which is preliminary data.</text>
</comment>
<reference evidence="2 3" key="1">
    <citation type="journal article" date="2014" name="Agronomy (Basel)">
        <title>A Draft Genome Sequence for Ensete ventricosum, the Drought-Tolerant Tree Against Hunger.</title>
        <authorList>
            <person name="Harrison J."/>
            <person name="Moore K.A."/>
            <person name="Paszkiewicz K."/>
            <person name="Jones T."/>
            <person name="Grant M."/>
            <person name="Ambacheew D."/>
            <person name="Muzemil S."/>
            <person name="Studholme D.J."/>
        </authorList>
    </citation>
    <scope>NUCLEOTIDE SEQUENCE [LARGE SCALE GENOMIC DNA]</scope>
</reference>
<dbReference type="Proteomes" id="UP000287651">
    <property type="component" value="Unassembled WGS sequence"/>
</dbReference>
<evidence type="ECO:0000313" key="2">
    <source>
        <dbReference type="EMBL" id="RRT31915.1"/>
    </source>
</evidence>